<evidence type="ECO:0000313" key="3">
    <source>
        <dbReference type="Proteomes" id="UP001151699"/>
    </source>
</evidence>
<dbReference type="OrthoDB" id="10258692at2759"/>
<organism evidence="2 3">
    <name type="scientific">Pseudolycoriella hygida</name>
    <dbReference type="NCBI Taxonomy" id="35572"/>
    <lineage>
        <taxon>Eukaryota</taxon>
        <taxon>Metazoa</taxon>
        <taxon>Ecdysozoa</taxon>
        <taxon>Arthropoda</taxon>
        <taxon>Hexapoda</taxon>
        <taxon>Insecta</taxon>
        <taxon>Pterygota</taxon>
        <taxon>Neoptera</taxon>
        <taxon>Endopterygota</taxon>
        <taxon>Diptera</taxon>
        <taxon>Nematocera</taxon>
        <taxon>Sciaroidea</taxon>
        <taxon>Sciaridae</taxon>
        <taxon>Pseudolycoriella</taxon>
    </lineage>
</organism>
<feature type="region of interest" description="Disordered" evidence="1">
    <location>
        <begin position="104"/>
        <end position="129"/>
    </location>
</feature>
<evidence type="ECO:0000313" key="2">
    <source>
        <dbReference type="EMBL" id="KAJ6635188.1"/>
    </source>
</evidence>
<name>A0A9Q0RWT0_9DIPT</name>
<sequence length="240" mass="28101">MEQLQRRQQSATAYREQLERERREEQYRLQERQDRHAQAERERAERHHHQERLAAERDRNLQIERERMDRAREIVQNQNLLEEQERERREANRLLVSVGGPGFLREAPARLTDRDRDRERPVGSRSSDGTLTAANLIDAIITHQINQSVSDPPVSMGRDGHRPNFFTARDIHQSITENNGKSHSPNVINIDLDSDRNRSQVMTKSITLGELTDSIIAKDFSPHPFMPLRQSFMSYHPDSI</sequence>
<reference evidence="2" key="1">
    <citation type="submission" date="2022-07" db="EMBL/GenBank/DDBJ databases">
        <authorList>
            <person name="Trinca V."/>
            <person name="Uliana J.V.C."/>
            <person name="Torres T.T."/>
            <person name="Ward R.J."/>
            <person name="Monesi N."/>
        </authorList>
    </citation>
    <scope>NUCLEOTIDE SEQUENCE</scope>
    <source>
        <strain evidence="2">HSMRA1968</strain>
        <tissue evidence="2">Whole embryos</tissue>
    </source>
</reference>
<gene>
    <name evidence="2" type="ORF">Bhyg_13772</name>
</gene>
<evidence type="ECO:0000256" key="1">
    <source>
        <dbReference type="SAM" id="MobiDB-lite"/>
    </source>
</evidence>
<comment type="caution">
    <text evidence="2">The sequence shown here is derived from an EMBL/GenBank/DDBJ whole genome shotgun (WGS) entry which is preliminary data.</text>
</comment>
<feature type="compositionally biased region" description="Basic and acidic residues" evidence="1">
    <location>
        <begin position="51"/>
        <end position="60"/>
    </location>
</feature>
<feature type="non-terminal residue" evidence="2">
    <location>
        <position position="1"/>
    </location>
</feature>
<feature type="compositionally biased region" description="Polar residues" evidence="1">
    <location>
        <begin position="1"/>
        <end position="12"/>
    </location>
</feature>
<dbReference type="Proteomes" id="UP001151699">
    <property type="component" value="Chromosome C"/>
</dbReference>
<accession>A0A9Q0RWT0</accession>
<feature type="region of interest" description="Disordered" evidence="1">
    <location>
        <begin position="1"/>
        <end position="60"/>
    </location>
</feature>
<dbReference type="EMBL" id="WJQU01000004">
    <property type="protein sequence ID" value="KAJ6635188.1"/>
    <property type="molecule type" value="Genomic_DNA"/>
</dbReference>
<proteinExistence type="predicted"/>
<feature type="compositionally biased region" description="Basic and acidic residues" evidence="1">
    <location>
        <begin position="107"/>
        <end position="122"/>
    </location>
</feature>
<protein>
    <submittedName>
        <fullName evidence="2">Uncharacterized protein</fullName>
    </submittedName>
</protein>
<dbReference type="AlphaFoldDB" id="A0A9Q0RWT0"/>
<keyword evidence="3" id="KW-1185">Reference proteome</keyword>
<feature type="compositionally biased region" description="Basic and acidic residues" evidence="1">
    <location>
        <begin position="16"/>
        <end position="45"/>
    </location>
</feature>